<dbReference type="VEuPathDB" id="VectorBase:HLOH_056547"/>
<dbReference type="InterPro" id="IPR043145">
    <property type="entry name" value="Znf_ZZ_sf"/>
</dbReference>
<dbReference type="SUPFAM" id="SSF57850">
    <property type="entry name" value="RING/U-box"/>
    <property type="match status" value="1"/>
</dbReference>
<dbReference type="EMBL" id="JABSTR010000004">
    <property type="protein sequence ID" value="KAH9366143.1"/>
    <property type="molecule type" value="Genomic_DNA"/>
</dbReference>
<evidence type="ECO:0000256" key="7">
    <source>
        <dbReference type="ARBA" id="ARBA00022833"/>
    </source>
</evidence>
<reference evidence="11 12" key="1">
    <citation type="journal article" date="2020" name="Cell">
        <title>Large-Scale Comparative Analyses of Tick Genomes Elucidate Their Genetic Diversity and Vector Capacities.</title>
        <authorList>
            <consortium name="Tick Genome and Microbiome Consortium (TIGMIC)"/>
            <person name="Jia N."/>
            <person name="Wang J."/>
            <person name="Shi W."/>
            <person name="Du L."/>
            <person name="Sun Y."/>
            <person name="Zhan W."/>
            <person name="Jiang J.F."/>
            <person name="Wang Q."/>
            <person name="Zhang B."/>
            <person name="Ji P."/>
            <person name="Bell-Sakyi L."/>
            <person name="Cui X.M."/>
            <person name="Yuan T.T."/>
            <person name="Jiang B.G."/>
            <person name="Yang W.F."/>
            <person name="Lam T.T."/>
            <person name="Chang Q.C."/>
            <person name="Ding S.J."/>
            <person name="Wang X.J."/>
            <person name="Zhu J.G."/>
            <person name="Ruan X.D."/>
            <person name="Zhao L."/>
            <person name="Wei J.T."/>
            <person name="Ye R.Z."/>
            <person name="Que T.C."/>
            <person name="Du C.H."/>
            <person name="Zhou Y.H."/>
            <person name="Cheng J.X."/>
            <person name="Dai P.F."/>
            <person name="Guo W.B."/>
            <person name="Han X.H."/>
            <person name="Huang E.J."/>
            <person name="Li L.F."/>
            <person name="Wei W."/>
            <person name="Gao Y.C."/>
            <person name="Liu J.Z."/>
            <person name="Shao H.Z."/>
            <person name="Wang X."/>
            <person name="Wang C.C."/>
            <person name="Yang T.C."/>
            <person name="Huo Q.B."/>
            <person name="Li W."/>
            <person name="Chen H.Y."/>
            <person name="Chen S.E."/>
            <person name="Zhou L.G."/>
            <person name="Ni X.B."/>
            <person name="Tian J.H."/>
            <person name="Sheng Y."/>
            <person name="Liu T."/>
            <person name="Pan Y.S."/>
            <person name="Xia L.Y."/>
            <person name="Li J."/>
            <person name="Zhao F."/>
            <person name="Cao W.C."/>
        </authorList>
    </citation>
    <scope>NUCLEOTIDE SEQUENCE [LARGE SCALE GENOMIC DNA]</scope>
    <source>
        <strain evidence="11">HaeL-2018</strain>
    </source>
</reference>
<dbReference type="GO" id="GO:0061630">
    <property type="term" value="F:ubiquitin protein ligase activity"/>
    <property type="evidence" value="ECO:0007669"/>
    <property type="project" value="UniProtKB-EC"/>
</dbReference>
<keyword evidence="5" id="KW-0479">Metal-binding</keyword>
<evidence type="ECO:0000256" key="4">
    <source>
        <dbReference type="ARBA" id="ARBA00022679"/>
    </source>
</evidence>
<dbReference type="GO" id="GO:0008270">
    <property type="term" value="F:zinc ion binding"/>
    <property type="evidence" value="ECO:0007669"/>
    <property type="project" value="UniProtKB-KW"/>
</dbReference>
<organism evidence="11 12">
    <name type="scientific">Haemaphysalis longicornis</name>
    <name type="common">Bush tick</name>
    <dbReference type="NCBI Taxonomy" id="44386"/>
    <lineage>
        <taxon>Eukaryota</taxon>
        <taxon>Metazoa</taxon>
        <taxon>Ecdysozoa</taxon>
        <taxon>Arthropoda</taxon>
        <taxon>Chelicerata</taxon>
        <taxon>Arachnida</taxon>
        <taxon>Acari</taxon>
        <taxon>Parasitiformes</taxon>
        <taxon>Ixodida</taxon>
        <taxon>Ixodoidea</taxon>
        <taxon>Ixodidae</taxon>
        <taxon>Haemaphysalinae</taxon>
        <taxon>Haemaphysalis</taxon>
    </lineage>
</organism>
<keyword evidence="6 8" id="KW-0863">Zinc-finger</keyword>
<feature type="region of interest" description="Disordered" evidence="9">
    <location>
        <begin position="189"/>
        <end position="239"/>
    </location>
</feature>
<dbReference type="PROSITE" id="PS50135">
    <property type="entry name" value="ZF_ZZ_2"/>
    <property type="match status" value="1"/>
</dbReference>
<evidence type="ECO:0000256" key="1">
    <source>
        <dbReference type="ARBA" id="ARBA00000900"/>
    </source>
</evidence>
<dbReference type="AlphaFoldDB" id="A0A9J6FTJ6"/>
<feature type="domain" description="ZZ-type" evidence="10">
    <location>
        <begin position="24"/>
        <end position="80"/>
    </location>
</feature>
<dbReference type="Pfam" id="PF00569">
    <property type="entry name" value="ZZ"/>
    <property type="match status" value="1"/>
</dbReference>
<dbReference type="SMART" id="SM00291">
    <property type="entry name" value="ZnF_ZZ"/>
    <property type="match status" value="1"/>
</dbReference>
<keyword evidence="7" id="KW-0862">Zinc</keyword>
<dbReference type="GO" id="GO:0045202">
    <property type="term" value="C:synapse"/>
    <property type="evidence" value="ECO:0007669"/>
    <property type="project" value="GOC"/>
</dbReference>
<comment type="caution">
    <text evidence="11">The sequence shown here is derived from an EMBL/GenBank/DDBJ whole genome shotgun (WGS) entry which is preliminary data.</text>
</comment>
<dbReference type="GO" id="GO:0099536">
    <property type="term" value="P:synaptic signaling"/>
    <property type="evidence" value="ECO:0007669"/>
    <property type="project" value="TreeGrafter"/>
</dbReference>
<evidence type="ECO:0000259" key="10">
    <source>
        <dbReference type="PROSITE" id="PS50135"/>
    </source>
</evidence>
<proteinExistence type="inferred from homology"/>
<evidence type="ECO:0000256" key="6">
    <source>
        <dbReference type="ARBA" id="ARBA00022771"/>
    </source>
</evidence>
<feature type="compositionally biased region" description="Basic residues" evidence="9">
    <location>
        <begin position="227"/>
        <end position="239"/>
    </location>
</feature>
<dbReference type="EC" id="2.3.2.27" evidence="3"/>
<evidence type="ECO:0000256" key="5">
    <source>
        <dbReference type="ARBA" id="ARBA00022723"/>
    </source>
</evidence>
<comment type="catalytic activity">
    <reaction evidence="1">
        <text>S-ubiquitinyl-[E2 ubiquitin-conjugating enzyme]-L-cysteine + [acceptor protein]-L-lysine = [E2 ubiquitin-conjugating enzyme]-L-cysteine + N(6)-ubiquitinyl-[acceptor protein]-L-lysine.</text>
        <dbReference type="EC" id="2.3.2.27"/>
    </reaction>
</comment>
<dbReference type="GO" id="GO:0010646">
    <property type="term" value="P:regulation of cell communication"/>
    <property type="evidence" value="ECO:0007669"/>
    <property type="project" value="UniProtKB-ARBA"/>
</dbReference>
<evidence type="ECO:0000256" key="8">
    <source>
        <dbReference type="PROSITE-ProRule" id="PRU00228"/>
    </source>
</evidence>
<evidence type="ECO:0000313" key="12">
    <source>
        <dbReference type="Proteomes" id="UP000821853"/>
    </source>
</evidence>
<dbReference type="Pfam" id="PF05605">
    <property type="entry name" value="zf-Di19"/>
    <property type="match status" value="1"/>
</dbReference>
<dbReference type="GO" id="GO:0023051">
    <property type="term" value="P:regulation of signaling"/>
    <property type="evidence" value="ECO:0007669"/>
    <property type="project" value="UniProtKB-ARBA"/>
</dbReference>
<dbReference type="InterPro" id="IPR050774">
    <property type="entry name" value="KCMF1/Dystrophin"/>
</dbReference>
<keyword evidence="12" id="KW-1185">Reference proteome</keyword>
<dbReference type="Proteomes" id="UP000821853">
    <property type="component" value="Chromosome 2"/>
</dbReference>
<dbReference type="Gene3D" id="3.30.60.90">
    <property type="match status" value="1"/>
</dbReference>
<accession>A0A9J6FTJ6</accession>
<dbReference type="InterPro" id="IPR000433">
    <property type="entry name" value="Znf_ZZ"/>
</dbReference>
<dbReference type="InterPro" id="IPR008598">
    <property type="entry name" value="Di19_Zn-bd"/>
</dbReference>
<gene>
    <name evidence="11" type="ORF">HPB48_008134</name>
</gene>
<evidence type="ECO:0000313" key="11">
    <source>
        <dbReference type="EMBL" id="KAH9366143.1"/>
    </source>
</evidence>
<dbReference type="PANTHER" id="PTHR12268">
    <property type="entry name" value="E3 UBIQUITIN-PROTEIN LIGASE KCMF1"/>
    <property type="match status" value="1"/>
</dbReference>
<keyword evidence="4" id="KW-0808">Transferase</keyword>
<evidence type="ECO:0000256" key="9">
    <source>
        <dbReference type="SAM" id="MobiDB-lite"/>
    </source>
</evidence>
<comment type="similarity">
    <text evidence="2">Belongs to the KCMF1 family.</text>
</comment>
<dbReference type="GO" id="GO:0005886">
    <property type="term" value="C:plasma membrane"/>
    <property type="evidence" value="ECO:0007669"/>
    <property type="project" value="TreeGrafter"/>
</dbReference>
<protein>
    <recommendedName>
        <fullName evidence="3">RING-type E3 ubiquitin transferase</fullName>
        <ecNumber evidence="3">2.3.2.27</ecNumber>
    </recommendedName>
</protein>
<dbReference type="OrthoDB" id="7873042at2759"/>
<dbReference type="CDD" id="cd02338">
    <property type="entry name" value="ZZ_PCMF_like"/>
    <property type="match status" value="1"/>
</dbReference>
<name>A0A9J6FTJ6_HAELO</name>
<dbReference type="PANTHER" id="PTHR12268:SF13">
    <property type="entry name" value="E3 UBIQUITIN-PROTEIN LIGASE KCMF1"/>
    <property type="match status" value="1"/>
</dbReference>
<evidence type="ECO:0000256" key="3">
    <source>
        <dbReference type="ARBA" id="ARBA00012483"/>
    </source>
</evidence>
<evidence type="ECO:0000256" key="2">
    <source>
        <dbReference type="ARBA" id="ARBA00010938"/>
    </source>
</evidence>
<sequence>MPCTGKSDSLNTFLSTVSSRTHFHDGVTCNACSRSNFRGKRYKCLNCYHYNLCETCYDAGAHDQFHKLEHAMQCILTAMDYNLYFGGETATQPQSFTCPMCATMGYTLNQLGTHVWSQHSGNDLHVVCPVCAATSGGDPINLRGDLATHLTFDHATSLGHMLDQPPRRSLQRAALTGVLGNVAAPARALLPQRPPPTASAPHASSPDVQSVGTTHRHAVPDVEGPTRHNRHWQRRAPRG</sequence>